<reference evidence="1 2" key="1">
    <citation type="submission" date="2007-06" db="EMBL/GenBank/DDBJ databases">
        <title>The Genome Sequence of Coccidioides posadasii RMSCC_3488.</title>
        <authorList>
            <consortium name="Coccidioides Genome Resources Consortium"/>
            <consortium name="The Broad Institute Genome Sequencing Platform"/>
            <person name="Henn M.R."/>
            <person name="Sykes S."/>
            <person name="Young S."/>
            <person name="Jaffe D."/>
            <person name="Berlin A."/>
            <person name="Alvarez P."/>
            <person name="Butler J."/>
            <person name="Gnerre S."/>
            <person name="Grabherr M."/>
            <person name="Mauceli E."/>
            <person name="Brockman W."/>
            <person name="Kodira C."/>
            <person name="Alvarado L."/>
            <person name="Zeng Q."/>
            <person name="Crawford M."/>
            <person name="Antoine C."/>
            <person name="Devon K."/>
            <person name="Galgiani J."/>
            <person name="Orsborn K."/>
            <person name="Lewis M.L."/>
            <person name="Nusbaum C."/>
            <person name="Galagan J."/>
            <person name="Birren B."/>
        </authorList>
    </citation>
    <scope>NUCLEOTIDE SEQUENCE [LARGE SCALE GENOMIC DNA]</scope>
    <source>
        <strain evidence="1 2">RMSCC 3488</strain>
    </source>
</reference>
<reference evidence="2" key="3">
    <citation type="journal article" date="2010" name="Genome Res.">
        <title>Population genomic sequencing of Coccidioides fungi reveals recent hybridization and transposon control.</title>
        <authorList>
            <person name="Neafsey D.E."/>
            <person name="Barker B.M."/>
            <person name="Sharpton T.J."/>
            <person name="Stajich J.E."/>
            <person name="Park D.J."/>
            <person name="Whiston E."/>
            <person name="Hung C.-Y."/>
            <person name="McMahan C."/>
            <person name="White J."/>
            <person name="Sykes S."/>
            <person name="Heiman D."/>
            <person name="Young S."/>
            <person name="Zeng Q."/>
            <person name="Abouelleil A."/>
            <person name="Aftuck L."/>
            <person name="Bessette D."/>
            <person name="Brown A."/>
            <person name="FitzGerald M."/>
            <person name="Lui A."/>
            <person name="Macdonald J.P."/>
            <person name="Priest M."/>
            <person name="Orbach M.J."/>
            <person name="Galgiani J.N."/>
            <person name="Kirkland T.N."/>
            <person name="Cole G.T."/>
            <person name="Birren B.W."/>
            <person name="Henn M.R."/>
            <person name="Taylor J.W."/>
            <person name="Rounsley S.D."/>
        </authorList>
    </citation>
    <scope>NUCLEOTIDE SEQUENCE [LARGE SCALE GENOMIC DNA]</scope>
    <source>
        <strain evidence="2">RMSCC 3488</strain>
    </source>
</reference>
<evidence type="ECO:0000313" key="2">
    <source>
        <dbReference type="Proteomes" id="UP000054567"/>
    </source>
</evidence>
<name>A0A0J6F5H3_COCPO</name>
<dbReference type="Proteomes" id="UP000054567">
    <property type="component" value="Unassembled WGS sequence"/>
</dbReference>
<dbReference type="VEuPathDB" id="FungiDB:CPAG_01784"/>
<proteinExistence type="predicted"/>
<dbReference type="AlphaFoldDB" id="A0A0J6F5H3"/>
<accession>A0A0J6F5H3</accession>
<reference evidence="2" key="2">
    <citation type="journal article" date="2009" name="Genome Res.">
        <title>Comparative genomic analyses of the human fungal pathogens Coccidioides and their relatives.</title>
        <authorList>
            <person name="Sharpton T.J."/>
            <person name="Stajich J.E."/>
            <person name="Rounsley S.D."/>
            <person name="Gardner M.J."/>
            <person name="Wortman J.R."/>
            <person name="Jordar V.S."/>
            <person name="Maiti R."/>
            <person name="Kodira C.D."/>
            <person name="Neafsey D.E."/>
            <person name="Zeng Q."/>
            <person name="Hung C.-Y."/>
            <person name="McMahan C."/>
            <person name="Muszewska A."/>
            <person name="Grynberg M."/>
            <person name="Mandel M.A."/>
            <person name="Kellner E.M."/>
            <person name="Barker B.M."/>
            <person name="Galgiani J.N."/>
            <person name="Orbach M.J."/>
            <person name="Kirkland T.N."/>
            <person name="Cole G.T."/>
            <person name="Henn M.R."/>
            <person name="Birren B.W."/>
            <person name="Taylor J.W."/>
        </authorList>
    </citation>
    <scope>NUCLEOTIDE SEQUENCE [LARGE SCALE GENOMIC DNA]</scope>
    <source>
        <strain evidence="2">RMSCC 3488</strain>
    </source>
</reference>
<sequence>MHANGRVTVERQETLERIWKTGDLMVFRGGPSFVTTAKDDGNQDKFETQDRAQYLRLSAFVVHPATG</sequence>
<gene>
    <name evidence="1" type="ORF">CPAG_01784</name>
</gene>
<dbReference type="EMBL" id="DS268109">
    <property type="protein sequence ID" value="KMM65433.1"/>
    <property type="molecule type" value="Genomic_DNA"/>
</dbReference>
<protein>
    <submittedName>
        <fullName evidence="1">Uncharacterized protein</fullName>
    </submittedName>
</protein>
<organism evidence="1 2">
    <name type="scientific">Coccidioides posadasii RMSCC 3488</name>
    <dbReference type="NCBI Taxonomy" id="454284"/>
    <lineage>
        <taxon>Eukaryota</taxon>
        <taxon>Fungi</taxon>
        <taxon>Dikarya</taxon>
        <taxon>Ascomycota</taxon>
        <taxon>Pezizomycotina</taxon>
        <taxon>Eurotiomycetes</taxon>
        <taxon>Eurotiomycetidae</taxon>
        <taxon>Onygenales</taxon>
        <taxon>Onygenaceae</taxon>
        <taxon>Coccidioides</taxon>
    </lineage>
</organism>
<evidence type="ECO:0000313" key="1">
    <source>
        <dbReference type="EMBL" id="KMM65433.1"/>
    </source>
</evidence>